<evidence type="ECO:0000313" key="3">
    <source>
        <dbReference type="EMBL" id="MFC5297994.1"/>
    </source>
</evidence>
<comment type="caution">
    <text evidence="3">The sequence shown here is derived from an EMBL/GenBank/DDBJ whole genome shotgun (WGS) entry which is preliminary data.</text>
</comment>
<keyword evidence="4" id="KW-1185">Reference proteome</keyword>
<organism evidence="3 4">
    <name type="scientific">Brachybacterium tyrofermentans</name>
    <dbReference type="NCBI Taxonomy" id="47848"/>
    <lineage>
        <taxon>Bacteria</taxon>
        <taxon>Bacillati</taxon>
        <taxon>Actinomycetota</taxon>
        <taxon>Actinomycetes</taxon>
        <taxon>Micrococcales</taxon>
        <taxon>Dermabacteraceae</taxon>
        <taxon>Brachybacterium</taxon>
    </lineage>
</organism>
<dbReference type="GeneID" id="303297020"/>
<protein>
    <recommendedName>
        <fullName evidence="5">Secreted protein</fullName>
    </recommendedName>
</protein>
<name>A0ABW0FH00_9MICO</name>
<feature type="region of interest" description="Disordered" evidence="1">
    <location>
        <begin position="35"/>
        <end position="57"/>
    </location>
</feature>
<accession>A0ABW0FH00</accession>
<evidence type="ECO:0008006" key="5">
    <source>
        <dbReference type="Google" id="ProtNLM"/>
    </source>
</evidence>
<dbReference type="EMBL" id="JBHSLN010000023">
    <property type="protein sequence ID" value="MFC5297994.1"/>
    <property type="molecule type" value="Genomic_DNA"/>
</dbReference>
<evidence type="ECO:0000256" key="2">
    <source>
        <dbReference type="SAM" id="SignalP"/>
    </source>
</evidence>
<proteinExistence type="predicted"/>
<feature type="chain" id="PRO_5045496207" description="Secreted protein" evidence="2">
    <location>
        <begin position="29"/>
        <end position="213"/>
    </location>
</feature>
<dbReference type="RefSeq" id="WP_193118012.1">
    <property type="nucleotide sequence ID" value="NZ_BAAAIR010000034.1"/>
</dbReference>
<dbReference type="Proteomes" id="UP001595937">
    <property type="component" value="Unassembled WGS sequence"/>
</dbReference>
<reference evidence="4" key="1">
    <citation type="journal article" date="2019" name="Int. J. Syst. Evol. Microbiol.">
        <title>The Global Catalogue of Microorganisms (GCM) 10K type strain sequencing project: providing services to taxonomists for standard genome sequencing and annotation.</title>
        <authorList>
            <consortium name="The Broad Institute Genomics Platform"/>
            <consortium name="The Broad Institute Genome Sequencing Center for Infectious Disease"/>
            <person name="Wu L."/>
            <person name="Ma J."/>
        </authorList>
    </citation>
    <scope>NUCLEOTIDE SEQUENCE [LARGE SCALE GENOMIC DNA]</scope>
    <source>
        <strain evidence="4">CGMCC 1.16455</strain>
    </source>
</reference>
<sequence length="213" mass="22715">MTSPHRTRTAGRTAACAVVAGLCLFPLASCGLLGGDRGEDDDKGDRGGRDSSSWAYDEDSARYYRPELVTQSTDLVSTHFPGLDDVQRVTITDGQFTDPDGRELLPAPDDYWWQGVVELPAEQVDSLVEEARQLEASDGGGQDEPDTVSDDELLDVIVPTLEPELTPCPGGWIPLAGVEALTQGANISHGGDLLEIVVVCEGGTQLVTSARDM</sequence>
<evidence type="ECO:0000313" key="4">
    <source>
        <dbReference type="Proteomes" id="UP001595937"/>
    </source>
</evidence>
<evidence type="ECO:0000256" key="1">
    <source>
        <dbReference type="SAM" id="MobiDB-lite"/>
    </source>
</evidence>
<gene>
    <name evidence="3" type="ORF">ACFPK8_10780</name>
</gene>
<keyword evidence="2" id="KW-0732">Signal</keyword>
<feature type="signal peptide" evidence="2">
    <location>
        <begin position="1"/>
        <end position="28"/>
    </location>
</feature>